<dbReference type="SUPFAM" id="SSF56645">
    <property type="entry name" value="Acyl-CoA dehydrogenase NM domain-like"/>
    <property type="match status" value="1"/>
</dbReference>
<comment type="caution">
    <text evidence="9">The sequence shown here is derived from an EMBL/GenBank/DDBJ whole genome shotgun (WGS) entry which is preliminary data.</text>
</comment>
<dbReference type="InterPro" id="IPR037069">
    <property type="entry name" value="AcylCoA_DH/ox_N_sf"/>
</dbReference>
<feature type="domain" description="Acyl-CoA dehydrogenase/oxidase C-terminal" evidence="6">
    <location>
        <begin position="230"/>
        <end position="356"/>
    </location>
</feature>
<dbReference type="Pfam" id="PF02770">
    <property type="entry name" value="Acyl-CoA_dh_M"/>
    <property type="match status" value="1"/>
</dbReference>
<dbReference type="Gene3D" id="1.20.140.10">
    <property type="entry name" value="Butyryl-CoA Dehydrogenase, subunit A, domain 3"/>
    <property type="match status" value="1"/>
</dbReference>
<dbReference type="AlphaFoldDB" id="A0A833EBM0"/>
<dbReference type="InterPro" id="IPR009075">
    <property type="entry name" value="AcylCo_DH/oxidase_C"/>
</dbReference>
<dbReference type="PROSITE" id="PS00072">
    <property type="entry name" value="ACYL_COA_DH_1"/>
    <property type="match status" value="1"/>
</dbReference>
<dbReference type="Gene3D" id="2.40.110.10">
    <property type="entry name" value="Butyryl-CoA Dehydrogenase, subunit A, domain 2"/>
    <property type="match status" value="1"/>
</dbReference>
<dbReference type="InterPro" id="IPR006089">
    <property type="entry name" value="Acyl-CoA_DH_CS"/>
</dbReference>
<dbReference type="InterPro" id="IPR036250">
    <property type="entry name" value="AcylCo_DH-like_C"/>
</dbReference>
<keyword evidence="3 5" id="KW-0285">Flavoprotein</keyword>
<evidence type="ECO:0000313" key="10">
    <source>
        <dbReference type="Proteomes" id="UP000608579"/>
    </source>
</evidence>
<dbReference type="InterPro" id="IPR009100">
    <property type="entry name" value="AcylCoA_DH/oxidase_NM_dom_sf"/>
</dbReference>
<comment type="cofactor">
    <cofactor evidence="1 5">
        <name>FAD</name>
        <dbReference type="ChEBI" id="CHEBI:57692"/>
    </cofactor>
</comment>
<dbReference type="PANTHER" id="PTHR43884">
    <property type="entry name" value="ACYL-COA DEHYDROGENASE"/>
    <property type="match status" value="1"/>
</dbReference>
<evidence type="ECO:0000313" key="9">
    <source>
        <dbReference type="EMBL" id="HIQ29404.1"/>
    </source>
</evidence>
<evidence type="ECO:0000259" key="6">
    <source>
        <dbReference type="Pfam" id="PF00441"/>
    </source>
</evidence>
<gene>
    <name evidence="9" type="ORF">EYH45_02440</name>
</gene>
<organism evidence="9 10">
    <name type="scientific">Caldiarchaeum subterraneum</name>
    <dbReference type="NCBI Taxonomy" id="311458"/>
    <lineage>
        <taxon>Archaea</taxon>
        <taxon>Nitrososphaerota</taxon>
        <taxon>Candidatus Caldarchaeales</taxon>
        <taxon>Candidatus Caldarchaeaceae</taxon>
        <taxon>Candidatus Caldarchaeum</taxon>
    </lineage>
</organism>
<feature type="domain" description="Acyl-CoA dehydrogenase/oxidase N-terminal" evidence="8">
    <location>
        <begin position="12"/>
        <end position="107"/>
    </location>
</feature>
<dbReference type="InterPro" id="IPR046373">
    <property type="entry name" value="Acyl-CoA_Oxase/DH_mid-dom_sf"/>
</dbReference>
<feature type="domain" description="Acyl-CoA oxidase/dehydrogenase middle" evidence="7">
    <location>
        <begin position="122"/>
        <end position="218"/>
    </location>
</feature>
<evidence type="ECO:0000256" key="3">
    <source>
        <dbReference type="ARBA" id="ARBA00022630"/>
    </source>
</evidence>
<evidence type="ECO:0000256" key="2">
    <source>
        <dbReference type="ARBA" id="ARBA00009347"/>
    </source>
</evidence>
<dbReference type="PANTHER" id="PTHR43884:SF37">
    <property type="entry name" value="ACYL-COA DEHYDROGENASE"/>
    <property type="match status" value="1"/>
</dbReference>
<protein>
    <submittedName>
        <fullName evidence="9">Acyl-CoA dehydrogenase</fullName>
    </submittedName>
</protein>
<dbReference type="SUPFAM" id="SSF47203">
    <property type="entry name" value="Acyl-CoA dehydrogenase C-terminal domain-like"/>
    <property type="match status" value="1"/>
</dbReference>
<dbReference type="EMBL" id="DQVM01000044">
    <property type="protein sequence ID" value="HIQ29404.1"/>
    <property type="molecule type" value="Genomic_DNA"/>
</dbReference>
<dbReference type="InterPro" id="IPR013786">
    <property type="entry name" value="AcylCoA_DH/ox_N"/>
</dbReference>
<dbReference type="GO" id="GO:0050660">
    <property type="term" value="F:flavin adenine dinucleotide binding"/>
    <property type="evidence" value="ECO:0007669"/>
    <property type="project" value="InterPro"/>
</dbReference>
<dbReference type="Pfam" id="PF02771">
    <property type="entry name" value="Acyl-CoA_dh_N"/>
    <property type="match status" value="1"/>
</dbReference>
<dbReference type="PIRSF" id="PIRSF016578">
    <property type="entry name" value="HsaA"/>
    <property type="match status" value="1"/>
</dbReference>
<evidence type="ECO:0000256" key="5">
    <source>
        <dbReference type="RuleBase" id="RU362125"/>
    </source>
</evidence>
<dbReference type="Gene3D" id="1.10.540.10">
    <property type="entry name" value="Acyl-CoA dehydrogenase/oxidase, N-terminal domain"/>
    <property type="match status" value="1"/>
</dbReference>
<dbReference type="CDD" id="cd00567">
    <property type="entry name" value="ACAD"/>
    <property type="match status" value="1"/>
</dbReference>
<sequence>MDFRVTENEEEAIHTAEEVTQLFGPDYWLSKYENREFPLEFWREITQRRLTGYITPRDAGGLGNSFLKFCLLVEKLAEGGAGFGLYSLISSNLTSVILQEHGGEEVRGVAEEIINYGVLVGLAITEEDSGSDVFAIKTTARKVEGGFILNGEKTFVNNIKHSTYYMVLAKTSSKQTGGRNRELTLFLLNTKREGVSFRELDKMGMDYTSLGVMRLDNVFVEDNMVIGDLGNGWKILTKALNADRIAYAALAVGVGKMALNIATEYAKDRVVFNRPIGSNQGVQFPLAEAWILLESAWTHVLKAAWLYDAGERTDVDACMVKYAATYAMFKSLKAAMTALGGHGYLRKFHVERLIRDGWILASGPISQELALAYVASRGLGLPRSF</sequence>
<evidence type="ECO:0000259" key="8">
    <source>
        <dbReference type="Pfam" id="PF02771"/>
    </source>
</evidence>
<dbReference type="GO" id="GO:0003995">
    <property type="term" value="F:acyl-CoA dehydrogenase activity"/>
    <property type="evidence" value="ECO:0007669"/>
    <property type="project" value="InterPro"/>
</dbReference>
<evidence type="ECO:0000259" key="7">
    <source>
        <dbReference type="Pfam" id="PF02770"/>
    </source>
</evidence>
<dbReference type="Proteomes" id="UP000608579">
    <property type="component" value="Unassembled WGS sequence"/>
</dbReference>
<reference evidence="9" key="1">
    <citation type="journal article" date="2020" name="ISME J.">
        <title>Gammaproteobacteria mediating utilization of methyl-, sulfur- and petroleum organic compounds in deep ocean hydrothermal plumes.</title>
        <authorList>
            <person name="Zhou Z."/>
            <person name="Liu Y."/>
            <person name="Pan J."/>
            <person name="Cron B.R."/>
            <person name="Toner B.M."/>
            <person name="Anantharaman K."/>
            <person name="Breier J.A."/>
            <person name="Dick G.J."/>
            <person name="Li M."/>
        </authorList>
    </citation>
    <scope>NUCLEOTIDE SEQUENCE</scope>
    <source>
        <strain evidence="9">SZUA-1515</strain>
    </source>
</reference>
<dbReference type="Pfam" id="PF00441">
    <property type="entry name" value="Acyl-CoA_dh_1"/>
    <property type="match status" value="1"/>
</dbReference>
<evidence type="ECO:0000256" key="1">
    <source>
        <dbReference type="ARBA" id="ARBA00001974"/>
    </source>
</evidence>
<evidence type="ECO:0000256" key="4">
    <source>
        <dbReference type="ARBA" id="ARBA00022827"/>
    </source>
</evidence>
<name>A0A833EBM0_CALS0</name>
<dbReference type="InterPro" id="IPR006091">
    <property type="entry name" value="Acyl-CoA_Oxase/DH_mid-dom"/>
</dbReference>
<keyword evidence="4 5" id="KW-0274">FAD</keyword>
<proteinExistence type="inferred from homology"/>
<accession>A0A833EBM0</accession>
<keyword evidence="5" id="KW-0560">Oxidoreductase</keyword>
<comment type="similarity">
    <text evidence="2 5">Belongs to the acyl-CoA dehydrogenase family.</text>
</comment>